<comment type="similarity">
    <text evidence="10">Belongs to the NhaD Na(+)/H(+) (TC 2.A.62) antiporter family.</text>
</comment>
<dbReference type="Pfam" id="PF03600">
    <property type="entry name" value="CitMHS"/>
    <property type="match status" value="1"/>
</dbReference>
<reference evidence="13 14" key="1">
    <citation type="submission" date="2018-06" db="EMBL/GenBank/DDBJ databases">
        <authorList>
            <consortium name="Pathogen Informatics"/>
            <person name="Doyle S."/>
        </authorList>
    </citation>
    <scope>NUCLEOTIDE SEQUENCE [LARGE SCALE GENOMIC DNA]</scope>
    <source>
        <strain evidence="13 14">NCTC13100</strain>
    </source>
</reference>
<keyword evidence="6" id="KW-0915">Sodium</keyword>
<accession>A0A379EBG3</accession>
<dbReference type="InterPro" id="IPR004680">
    <property type="entry name" value="Cit_transptr-like_dom"/>
</dbReference>
<dbReference type="AlphaFoldDB" id="A0A379EBG3"/>
<keyword evidence="3" id="KW-0050">Antiport</keyword>
<sequence>MEQVFYLCRRNLFTDPEEKKNAPVFMKKSINSKRYVCNIHSYAGSLFSGIMAIAFEDKIGINKSVTALLMCVSLWSILLLDSSITLNNEAFAAYMQLHPDTAAENPTGQVQGFVAQALNIQLGNVSGTLFFILSSMLLVYVVDRYGGFKAVTELLTATDKRKLLWSITLASFFFSALLDNLAAAIVIIAILRKLVPNRTDRLKYACMAIIACNAGGSWSPIGDVTTLLLWTNGCITPVHQTTSLFLPAFVNLLVPLTIAHFWLFKKGAVLRESSSCERDDYADILPSRIRKSIFWMGVAALLLIPVWQSLFNLPAFMGALAGVVMIWGYTEILFRKKKELLKDAREMRVNNVLHETDLATIFYFLGILMSVGALETGGHLTLASGFISYRIPDSSLLALLIGVLSSMLDNVALVAAVMGMYPIADPASLTPFVMNGSFWTFLAYCAVTGGSLLIIGSATGVTVMGMENIKFVYYFKRFSGLALLGYIAGAACYALISFI</sequence>
<feature type="transmembrane region" description="Helical" evidence="11">
    <location>
        <begin position="241"/>
        <end position="264"/>
    </location>
</feature>
<evidence type="ECO:0000256" key="7">
    <source>
        <dbReference type="ARBA" id="ARBA00023065"/>
    </source>
</evidence>
<comment type="subcellular location">
    <subcellularLocation>
        <location evidence="1">Membrane</location>
        <topology evidence="1">Multi-pass membrane protein</topology>
    </subcellularLocation>
</comment>
<evidence type="ECO:0000256" key="8">
    <source>
        <dbReference type="ARBA" id="ARBA00023136"/>
    </source>
</evidence>
<evidence type="ECO:0000256" key="3">
    <source>
        <dbReference type="ARBA" id="ARBA00022449"/>
    </source>
</evidence>
<protein>
    <submittedName>
        <fullName evidence="13">Na+/H+ antiporter, NhaD family</fullName>
    </submittedName>
</protein>
<evidence type="ECO:0000256" key="10">
    <source>
        <dbReference type="ARBA" id="ARBA00025753"/>
    </source>
</evidence>
<dbReference type="PANTHER" id="PTHR43269:SF2">
    <property type="entry name" value="SODIUM_PROTON ANTIPORTER 1-RELATED"/>
    <property type="match status" value="1"/>
</dbReference>
<evidence type="ECO:0000256" key="6">
    <source>
        <dbReference type="ARBA" id="ARBA00023053"/>
    </source>
</evidence>
<keyword evidence="8 11" id="KW-0472">Membrane</keyword>
<feature type="transmembrane region" description="Helical" evidence="11">
    <location>
        <begin position="202"/>
        <end position="221"/>
    </location>
</feature>
<evidence type="ECO:0000256" key="1">
    <source>
        <dbReference type="ARBA" id="ARBA00004141"/>
    </source>
</evidence>
<proteinExistence type="inferred from homology"/>
<dbReference type="NCBIfam" id="NF038006">
    <property type="entry name" value="NhaD_1"/>
    <property type="match status" value="1"/>
</dbReference>
<evidence type="ECO:0000313" key="14">
    <source>
        <dbReference type="Proteomes" id="UP000254263"/>
    </source>
</evidence>
<feature type="transmembrane region" description="Helical" evidence="11">
    <location>
        <begin position="61"/>
        <end position="80"/>
    </location>
</feature>
<evidence type="ECO:0000256" key="5">
    <source>
        <dbReference type="ARBA" id="ARBA00022989"/>
    </source>
</evidence>
<dbReference type="Proteomes" id="UP000254263">
    <property type="component" value="Unassembled WGS sequence"/>
</dbReference>
<name>A0A379EBG3_9PORP</name>
<dbReference type="PANTHER" id="PTHR43269">
    <property type="entry name" value="SODIUM/PROTON ANTIPORTER 1-RELATED"/>
    <property type="match status" value="1"/>
</dbReference>
<feature type="transmembrane region" description="Helical" evidence="11">
    <location>
        <begin position="396"/>
        <end position="421"/>
    </location>
</feature>
<evidence type="ECO:0000313" key="13">
    <source>
        <dbReference type="EMBL" id="SUB93749.1"/>
    </source>
</evidence>
<keyword evidence="9" id="KW-0739">Sodium transport</keyword>
<gene>
    <name evidence="13" type="ORF">NCTC13100_01983</name>
</gene>
<dbReference type="EMBL" id="UGTI01000004">
    <property type="protein sequence ID" value="SUB93749.1"/>
    <property type="molecule type" value="Genomic_DNA"/>
</dbReference>
<evidence type="ECO:0000256" key="9">
    <source>
        <dbReference type="ARBA" id="ARBA00023201"/>
    </source>
</evidence>
<feature type="transmembrane region" description="Helical" evidence="11">
    <location>
        <begin position="35"/>
        <end position="55"/>
    </location>
</feature>
<keyword evidence="2" id="KW-0813">Transport</keyword>
<feature type="transmembrane region" description="Helical" evidence="11">
    <location>
        <begin position="316"/>
        <end position="334"/>
    </location>
</feature>
<evidence type="ECO:0000259" key="12">
    <source>
        <dbReference type="Pfam" id="PF03600"/>
    </source>
</evidence>
<dbReference type="GO" id="GO:0015297">
    <property type="term" value="F:antiporter activity"/>
    <property type="evidence" value="ECO:0007669"/>
    <property type="project" value="UniProtKB-KW"/>
</dbReference>
<evidence type="ECO:0000256" key="2">
    <source>
        <dbReference type="ARBA" id="ARBA00022448"/>
    </source>
</evidence>
<feature type="transmembrane region" description="Helical" evidence="11">
    <location>
        <begin position="163"/>
        <end position="190"/>
    </location>
</feature>
<evidence type="ECO:0000256" key="4">
    <source>
        <dbReference type="ARBA" id="ARBA00022692"/>
    </source>
</evidence>
<dbReference type="InterPro" id="IPR045016">
    <property type="entry name" value="NhaD-like"/>
</dbReference>
<feature type="transmembrane region" description="Helical" evidence="11">
    <location>
        <begin position="441"/>
        <end position="466"/>
    </location>
</feature>
<evidence type="ECO:0000256" key="11">
    <source>
        <dbReference type="SAM" id="Phobius"/>
    </source>
</evidence>
<dbReference type="GO" id="GO:0006814">
    <property type="term" value="P:sodium ion transport"/>
    <property type="evidence" value="ECO:0007669"/>
    <property type="project" value="UniProtKB-KW"/>
</dbReference>
<feature type="transmembrane region" description="Helical" evidence="11">
    <location>
        <begin position="293"/>
        <end position="310"/>
    </location>
</feature>
<feature type="transmembrane region" description="Helical" evidence="11">
    <location>
        <begin position="122"/>
        <end position="143"/>
    </location>
</feature>
<feature type="transmembrane region" description="Helical" evidence="11">
    <location>
        <begin position="478"/>
        <end position="496"/>
    </location>
</feature>
<keyword evidence="5 11" id="KW-1133">Transmembrane helix</keyword>
<keyword evidence="4 11" id="KW-0812">Transmembrane</keyword>
<dbReference type="GO" id="GO:0016020">
    <property type="term" value="C:membrane"/>
    <property type="evidence" value="ECO:0007669"/>
    <property type="project" value="UniProtKB-SubCell"/>
</dbReference>
<feature type="domain" description="Citrate transporter-like" evidence="12">
    <location>
        <begin position="51"/>
        <end position="429"/>
    </location>
</feature>
<organism evidence="13 14">
    <name type="scientific">Porphyromonas macacae</name>
    <dbReference type="NCBI Taxonomy" id="28115"/>
    <lineage>
        <taxon>Bacteria</taxon>
        <taxon>Pseudomonadati</taxon>
        <taxon>Bacteroidota</taxon>
        <taxon>Bacteroidia</taxon>
        <taxon>Bacteroidales</taxon>
        <taxon>Porphyromonadaceae</taxon>
        <taxon>Porphyromonas</taxon>
    </lineage>
</organism>
<keyword evidence="7" id="KW-0406">Ion transport</keyword>